<keyword evidence="1" id="KW-0175">Coiled coil</keyword>
<accession>A0A8J4WW96</accession>
<evidence type="ECO:0000313" key="3">
    <source>
        <dbReference type="EMBL" id="KAF5893026.1"/>
    </source>
</evidence>
<sequence>MNSKRNNAGENGGGGGRMNPAVSETSAGGAHRKPSSASSPGKAGARVDRCEHAHDSRGTGTVTVSSLRSRLGPTIRSALSSAVETLLGEIAAVMSETEDELLSKERENERLKARLDASERELKTLQECLCSAQKLIDQLQGPFNTHPPPLPPPMAGQHGYGNQAPGANAARLTHRGAGDDADPRCFANSEAELSGALGDAIHGFEARDEFKSCHLSIQADGTVTNSYYDPMAVHTGGLCHDVNRA</sequence>
<comment type="caution">
    <text evidence="3">The sequence shown here is derived from an EMBL/GenBank/DDBJ whole genome shotgun (WGS) entry which is preliminary data.</text>
</comment>
<feature type="compositionally biased region" description="Basic and acidic residues" evidence="2">
    <location>
        <begin position="45"/>
        <end position="57"/>
    </location>
</feature>
<keyword evidence="4" id="KW-1185">Reference proteome</keyword>
<evidence type="ECO:0000256" key="1">
    <source>
        <dbReference type="SAM" id="Coils"/>
    </source>
</evidence>
<dbReference type="OrthoDB" id="6077919at2759"/>
<feature type="non-terminal residue" evidence="3">
    <location>
        <position position="1"/>
    </location>
</feature>
<feature type="coiled-coil region" evidence="1">
    <location>
        <begin position="94"/>
        <end position="128"/>
    </location>
</feature>
<dbReference type="AlphaFoldDB" id="A0A8J4WW96"/>
<gene>
    <name evidence="3" type="ORF">DAT39_017268</name>
</gene>
<feature type="compositionally biased region" description="Low complexity" evidence="2">
    <location>
        <begin position="35"/>
        <end position="44"/>
    </location>
</feature>
<evidence type="ECO:0000256" key="2">
    <source>
        <dbReference type="SAM" id="MobiDB-lite"/>
    </source>
</evidence>
<protein>
    <submittedName>
        <fullName evidence="3">Zinc finger protein</fullName>
    </submittedName>
</protein>
<name>A0A8J4WW96_CLAMG</name>
<dbReference type="EMBL" id="QNUK01000459">
    <property type="protein sequence ID" value="KAF5893026.1"/>
    <property type="molecule type" value="Genomic_DNA"/>
</dbReference>
<reference evidence="3" key="1">
    <citation type="submission" date="2020-07" db="EMBL/GenBank/DDBJ databases">
        <title>Clarias magur genome sequencing, assembly and annotation.</title>
        <authorList>
            <person name="Kushwaha B."/>
            <person name="Kumar R."/>
            <person name="Das P."/>
            <person name="Joshi C.G."/>
            <person name="Kumar D."/>
            <person name="Nagpure N.S."/>
            <person name="Pandey M."/>
            <person name="Agarwal S."/>
            <person name="Srivastava S."/>
            <person name="Singh M."/>
            <person name="Sahoo L."/>
            <person name="Jayasankar P."/>
            <person name="Meher P.K."/>
            <person name="Koringa P.G."/>
            <person name="Iquebal M.A."/>
            <person name="Das S.P."/>
            <person name="Bit A."/>
            <person name="Patnaik S."/>
            <person name="Patel N."/>
            <person name="Shah T.M."/>
            <person name="Hinsu A."/>
            <person name="Jena J.K."/>
        </authorList>
    </citation>
    <scope>NUCLEOTIDE SEQUENCE</scope>
    <source>
        <strain evidence="3">CIFAMagur01</strain>
        <tissue evidence="3">Testis</tissue>
    </source>
</reference>
<proteinExistence type="predicted"/>
<evidence type="ECO:0000313" key="4">
    <source>
        <dbReference type="Proteomes" id="UP000727407"/>
    </source>
</evidence>
<feature type="region of interest" description="Disordered" evidence="2">
    <location>
        <begin position="1"/>
        <end position="62"/>
    </location>
</feature>
<dbReference type="Proteomes" id="UP000727407">
    <property type="component" value="Unassembled WGS sequence"/>
</dbReference>
<organism evidence="3 4">
    <name type="scientific">Clarias magur</name>
    <name type="common">Asian catfish</name>
    <name type="synonym">Macropteronotus magur</name>
    <dbReference type="NCBI Taxonomy" id="1594786"/>
    <lineage>
        <taxon>Eukaryota</taxon>
        <taxon>Metazoa</taxon>
        <taxon>Chordata</taxon>
        <taxon>Craniata</taxon>
        <taxon>Vertebrata</taxon>
        <taxon>Euteleostomi</taxon>
        <taxon>Actinopterygii</taxon>
        <taxon>Neopterygii</taxon>
        <taxon>Teleostei</taxon>
        <taxon>Ostariophysi</taxon>
        <taxon>Siluriformes</taxon>
        <taxon>Clariidae</taxon>
        <taxon>Clarias</taxon>
    </lineage>
</organism>